<evidence type="ECO:0000256" key="7">
    <source>
        <dbReference type="ARBA" id="ARBA00022729"/>
    </source>
</evidence>
<dbReference type="InterPro" id="IPR009140">
    <property type="entry name" value="Wnt2"/>
</dbReference>
<dbReference type="AlphaFoldDB" id="A0AAD9VBQ1"/>
<dbReference type="EMBL" id="JARQWQ010000013">
    <property type="protein sequence ID" value="KAK2568070.1"/>
    <property type="molecule type" value="Genomic_DNA"/>
</dbReference>
<keyword evidence="9" id="KW-0325">Glycoprotein</keyword>
<keyword evidence="10" id="KW-0449">Lipoprotein</keyword>
<dbReference type="PANTHER" id="PTHR12027:SF37">
    <property type="entry name" value="PROTEIN WNT"/>
    <property type="match status" value="1"/>
</dbReference>
<dbReference type="GO" id="GO:0045165">
    <property type="term" value="P:cell fate commitment"/>
    <property type="evidence" value="ECO:0007669"/>
    <property type="project" value="TreeGrafter"/>
</dbReference>
<protein>
    <recommendedName>
        <fullName evidence="11">Protein Wnt</fullName>
    </recommendedName>
</protein>
<dbReference type="GO" id="GO:0005125">
    <property type="term" value="F:cytokine activity"/>
    <property type="evidence" value="ECO:0007669"/>
    <property type="project" value="TreeGrafter"/>
</dbReference>
<keyword evidence="3 11" id="KW-0217">Developmental protein</keyword>
<keyword evidence="14" id="KW-1185">Reference proteome</keyword>
<evidence type="ECO:0000256" key="6">
    <source>
        <dbReference type="ARBA" id="ARBA00022687"/>
    </source>
</evidence>
<evidence type="ECO:0000256" key="5">
    <source>
        <dbReference type="ARBA" id="ARBA00022530"/>
    </source>
</evidence>
<feature type="compositionally biased region" description="Basic residues" evidence="12">
    <location>
        <begin position="381"/>
        <end position="398"/>
    </location>
</feature>
<evidence type="ECO:0000256" key="8">
    <source>
        <dbReference type="ARBA" id="ARBA00023157"/>
    </source>
</evidence>
<dbReference type="GO" id="GO:0005109">
    <property type="term" value="F:frizzled binding"/>
    <property type="evidence" value="ECO:0007669"/>
    <property type="project" value="TreeGrafter"/>
</dbReference>
<proteinExistence type="inferred from homology"/>
<dbReference type="PANTHER" id="PTHR12027">
    <property type="entry name" value="WNT RELATED"/>
    <property type="match status" value="1"/>
</dbReference>
<keyword evidence="6 11" id="KW-0879">Wnt signaling pathway</keyword>
<dbReference type="InterPro" id="IPR018161">
    <property type="entry name" value="Wnt_CS"/>
</dbReference>
<evidence type="ECO:0000256" key="2">
    <source>
        <dbReference type="ARBA" id="ARBA00005683"/>
    </source>
</evidence>
<dbReference type="Pfam" id="PF00110">
    <property type="entry name" value="wnt"/>
    <property type="match status" value="1"/>
</dbReference>
<dbReference type="Proteomes" id="UP001249851">
    <property type="component" value="Unassembled WGS sequence"/>
</dbReference>
<accession>A0AAD9VBQ1</accession>
<keyword evidence="5" id="KW-0272">Extracellular matrix</keyword>
<evidence type="ECO:0000256" key="9">
    <source>
        <dbReference type="ARBA" id="ARBA00023180"/>
    </source>
</evidence>
<evidence type="ECO:0000256" key="3">
    <source>
        <dbReference type="ARBA" id="ARBA00022473"/>
    </source>
</evidence>
<dbReference type="FunFam" id="3.30.2460.20:FF:000001">
    <property type="entry name" value="Wnt homolog"/>
    <property type="match status" value="1"/>
</dbReference>
<dbReference type="CDD" id="cd19334">
    <property type="entry name" value="Wnt_Wnt2_like"/>
    <property type="match status" value="1"/>
</dbReference>
<gene>
    <name evidence="13" type="ORF">P5673_007996</name>
</gene>
<dbReference type="InterPro" id="IPR005817">
    <property type="entry name" value="Wnt"/>
</dbReference>
<dbReference type="Gene3D" id="3.30.2460.20">
    <property type="match status" value="1"/>
</dbReference>
<sequence>MARSNILLFTVVLLTFPILSMSHWWFMSQVYALGAKIMCNNIAGLVNDQRQLCRDKPDLMISIGKGAKLGVEECQKQFKDQRWNCSTVARDVSVFGKVTRKASRESAFVYAISSAGVVHEVTRACSRGEIPDCTCDKNKQGRSRKGFEWGGCSDNIAYGLKFAKLFVDSREQQSDARAKMNLHNNFVGRRAVKSHTLLDCKCHGVSGSCQVKTCWKTMAKFGVVGDYLRQKYHNGILVTVDQSGNELVVAEAMYPRKPAREDLVFLEESPDYCVPNTNTGSLGTTGRYCNKTSLGHGSCGVLCCGRGFNTIQIEQEFKCGCKFQWCCHVRCNTCRRTVDKHMCKSPEENDHVRGSSLQFSSDSVVRKESNKQNKQSSSRLGGKRIDRRRKAKKNRNNQRRGSPSPIDNTVDGGDHRDTS</sequence>
<name>A0AAD9VBQ1_ACRCE</name>
<dbReference type="SMART" id="SM00097">
    <property type="entry name" value="WNT1"/>
    <property type="match status" value="1"/>
</dbReference>
<keyword evidence="8" id="KW-1015">Disulfide bond</keyword>
<comment type="similarity">
    <text evidence="2 11">Belongs to the Wnt family.</text>
</comment>
<dbReference type="PROSITE" id="PS00246">
    <property type="entry name" value="WNT1"/>
    <property type="match status" value="1"/>
</dbReference>
<comment type="caution">
    <text evidence="13">The sequence shown here is derived from an EMBL/GenBank/DDBJ whole genome shotgun (WGS) entry which is preliminary data.</text>
</comment>
<dbReference type="GO" id="GO:0030182">
    <property type="term" value="P:neuron differentiation"/>
    <property type="evidence" value="ECO:0007669"/>
    <property type="project" value="TreeGrafter"/>
</dbReference>
<feature type="region of interest" description="Disordered" evidence="12">
    <location>
        <begin position="345"/>
        <end position="419"/>
    </location>
</feature>
<evidence type="ECO:0000313" key="14">
    <source>
        <dbReference type="Proteomes" id="UP001249851"/>
    </source>
</evidence>
<dbReference type="GO" id="GO:0048513">
    <property type="term" value="P:animal organ development"/>
    <property type="evidence" value="ECO:0007669"/>
    <property type="project" value="UniProtKB-ARBA"/>
</dbReference>
<keyword evidence="4" id="KW-0964">Secreted</keyword>
<comment type="subcellular location">
    <subcellularLocation>
        <location evidence="1 11">Secreted</location>
        <location evidence="1 11">Extracellular space</location>
        <location evidence="1 11">Extracellular matrix</location>
    </subcellularLocation>
</comment>
<dbReference type="GO" id="GO:0005615">
    <property type="term" value="C:extracellular space"/>
    <property type="evidence" value="ECO:0007669"/>
    <property type="project" value="TreeGrafter"/>
</dbReference>
<dbReference type="InterPro" id="IPR043158">
    <property type="entry name" value="Wnt_C"/>
</dbReference>
<dbReference type="PRINTS" id="PR01349">
    <property type="entry name" value="WNTPROTEIN"/>
</dbReference>
<dbReference type="PRINTS" id="PR01842">
    <property type="entry name" value="WNT2PROTEIN"/>
</dbReference>
<evidence type="ECO:0000256" key="12">
    <source>
        <dbReference type="SAM" id="MobiDB-lite"/>
    </source>
</evidence>
<keyword evidence="7" id="KW-0732">Signal</keyword>
<comment type="function">
    <text evidence="11">Ligand for members of the frizzled family of seven transmembrane receptors.</text>
</comment>
<evidence type="ECO:0000256" key="10">
    <source>
        <dbReference type="ARBA" id="ARBA00023288"/>
    </source>
</evidence>
<evidence type="ECO:0000256" key="4">
    <source>
        <dbReference type="ARBA" id="ARBA00022525"/>
    </source>
</evidence>
<dbReference type="GO" id="GO:0060070">
    <property type="term" value="P:canonical Wnt signaling pathway"/>
    <property type="evidence" value="ECO:0007669"/>
    <property type="project" value="TreeGrafter"/>
</dbReference>
<reference evidence="13" key="1">
    <citation type="journal article" date="2023" name="G3 (Bethesda)">
        <title>Whole genome assembly and annotation of the endangered Caribbean coral Acropora cervicornis.</title>
        <authorList>
            <person name="Selwyn J.D."/>
            <person name="Vollmer S.V."/>
        </authorList>
    </citation>
    <scope>NUCLEOTIDE SEQUENCE</scope>
    <source>
        <strain evidence="13">K2</strain>
    </source>
</reference>
<reference evidence="13" key="2">
    <citation type="journal article" date="2023" name="Science">
        <title>Genomic signatures of disease resistance in endangered staghorn corals.</title>
        <authorList>
            <person name="Vollmer S.V."/>
            <person name="Selwyn J.D."/>
            <person name="Despard B.A."/>
            <person name="Roesel C.L."/>
        </authorList>
    </citation>
    <scope>NUCLEOTIDE SEQUENCE</scope>
    <source>
        <strain evidence="13">K2</strain>
    </source>
</reference>
<organism evidence="13 14">
    <name type="scientific">Acropora cervicornis</name>
    <name type="common">Staghorn coral</name>
    <dbReference type="NCBI Taxonomy" id="6130"/>
    <lineage>
        <taxon>Eukaryota</taxon>
        <taxon>Metazoa</taxon>
        <taxon>Cnidaria</taxon>
        <taxon>Anthozoa</taxon>
        <taxon>Hexacorallia</taxon>
        <taxon>Scleractinia</taxon>
        <taxon>Astrocoeniina</taxon>
        <taxon>Acroporidae</taxon>
        <taxon>Acropora</taxon>
    </lineage>
</organism>
<evidence type="ECO:0000256" key="11">
    <source>
        <dbReference type="RuleBase" id="RU003500"/>
    </source>
</evidence>
<evidence type="ECO:0000313" key="13">
    <source>
        <dbReference type="EMBL" id="KAK2568070.1"/>
    </source>
</evidence>
<evidence type="ECO:0000256" key="1">
    <source>
        <dbReference type="ARBA" id="ARBA00004498"/>
    </source>
</evidence>